<dbReference type="CDD" id="cd02522">
    <property type="entry name" value="GT_2_like_a"/>
    <property type="match status" value="1"/>
</dbReference>
<comment type="caution">
    <text evidence="7">The sequence shown here is derived from an EMBL/GenBank/DDBJ whole genome shotgun (WGS) entry which is preliminary data.</text>
</comment>
<keyword evidence="8" id="KW-1185">Reference proteome</keyword>
<keyword evidence="2" id="KW-1003">Cell membrane</keyword>
<evidence type="ECO:0000256" key="3">
    <source>
        <dbReference type="ARBA" id="ARBA00022676"/>
    </source>
</evidence>
<dbReference type="PANTHER" id="PTHR43646:SF2">
    <property type="entry name" value="GLYCOSYLTRANSFERASE 2-LIKE DOMAIN-CONTAINING PROTEIN"/>
    <property type="match status" value="1"/>
</dbReference>
<dbReference type="AlphaFoldDB" id="A0A850T3W0"/>
<keyword evidence="3" id="KW-0328">Glycosyltransferase</keyword>
<sequence length="234" mass="26245">MTALISVIIPVYCESHCINLTIDRIKSSASASGMVSLVEIIVVDGDPEKSTLKVINDPDIIKKASPAGRGVQMNTGAHTATAGVLLFLHADTILPANAFRTILDVCRDKDMVAGAFDLVIDGAHPGFRIIEKTATLRSRITRIPFGDQAIFMKADCFRKLGGYKPIALMEDIDIMLRLRQKGYRLRFISDPVITSARRWKKEGMIYTTFRNWMLQLLFYIGVSPEKLKNYYRFL</sequence>
<dbReference type="InterPro" id="IPR001173">
    <property type="entry name" value="Glyco_trans_2-like"/>
</dbReference>
<dbReference type="PANTHER" id="PTHR43646">
    <property type="entry name" value="GLYCOSYLTRANSFERASE"/>
    <property type="match status" value="1"/>
</dbReference>
<proteinExistence type="predicted"/>
<evidence type="ECO:0000259" key="6">
    <source>
        <dbReference type="Pfam" id="PF00535"/>
    </source>
</evidence>
<name>A0A850T3W0_9BACT</name>
<dbReference type="EMBL" id="JACADJ010000005">
    <property type="protein sequence ID" value="NWH03902.1"/>
    <property type="molecule type" value="Genomic_DNA"/>
</dbReference>
<evidence type="ECO:0000256" key="2">
    <source>
        <dbReference type="ARBA" id="ARBA00022475"/>
    </source>
</evidence>
<dbReference type="GO" id="GO:0005886">
    <property type="term" value="C:plasma membrane"/>
    <property type="evidence" value="ECO:0007669"/>
    <property type="project" value="UniProtKB-SubCell"/>
</dbReference>
<dbReference type="Gene3D" id="3.90.550.10">
    <property type="entry name" value="Spore Coat Polysaccharide Biosynthesis Protein SpsA, Chain A"/>
    <property type="match status" value="1"/>
</dbReference>
<organism evidence="7 8">
    <name type="scientific">Desulfobacter latus</name>
    <dbReference type="NCBI Taxonomy" id="2292"/>
    <lineage>
        <taxon>Bacteria</taxon>
        <taxon>Pseudomonadati</taxon>
        <taxon>Thermodesulfobacteriota</taxon>
        <taxon>Desulfobacteria</taxon>
        <taxon>Desulfobacterales</taxon>
        <taxon>Desulfobacteraceae</taxon>
        <taxon>Desulfobacter</taxon>
    </lineage>
</organism>
<evidence type="ECO:0000313" key="7">
    <source>
        <dbReference type="EMBL" id="NWH03902.1"/>
    </source>
</evidence>
<dbReference type="InterPro" id="IPR026461">
    <property type="entry name" value="Trfase_2_rSAM/seldom_assoc"/>
</dbReference>
<dbReference type="GO" id="GO:0016757">
    <property type="term" value="F:glycosyltransferase activity"/>
    <property type="evidence" value="ECO:0007669"/>
    <property type="project" value="UniProtKB-KW"/>
</dbReference>
<dbReference type="InterPro" id="IPR029044">
    <property type="entry name" value="Nucleotide-diphossugar_trans"/>
</dbReference>
<evidence type="ECO:0000256" key="1">
    <source>
        <dbReference type="ARBA" id="ARBA00004236"/>
    </source>
</evidence>
<keyword evidence="4 7" id="KW-0808">Transferase</keyword>
<dbReference type="Proteomes" id="UP000553343">
    <property type="component" value="Unassembled WGS sequence"/>
</dbReference>
<dbReference type="RefSeq" id="WP_178365360.1">
    <property type="nucleotide sequence ID" value="NZ_JACADJ010000005.1"/>
</dbReference>
<feature type="domain" description="Glycosyltransferase 2-like" evidence="6">
    <location>
        <begin position="6"/>
        <end position="133"/>
    </location>
</feature>
<reference evidence="7 8" key="1">
    <citation type="submission" date="2020-06" db="EMBL/GenBank/DDBJ databases">
        <title>High-quality draft genome of sulfate reducer Desulfobacter latus type strain AcrS2 isolated from marine sediment.</title>
        <authorList>
            <person name="Hoppe M."/>
            <person name="Larsen C.K."/>
            <person name="Marshall I.P.G."/>
            <person name="Schramm A."/>
            <person name="Marietou A.G."/>
        </authorList>
    </citation>
    <scope>NUCLEOTIDE SEQUENCE [LARGE SCALE GENOMIC DNA]</scope>
    <source>
        <strain evidence="7 8">AcRS2</strain>
    </source>
</reference>
<evidence type="ECO:0000313" key="8">
    <source>
        <dbReference type="Proteomes" id="UP000553343"/>
    </source>
</evidence>
<dbReference type="Pfam" id="PF00535">
    <property type="entry name" value="Glycos_transf_2"/>
    <property type="match status" value="1"/>
</dbReference>
<accession>A0A850T3W0</accession>
<evidence type="ECO:0000256" key="4">
    <source>
        <dbReference type="ARBA" id="ARBA00022679"/>
    </source>
</evidence>
<dbReference type="SUPFAM" id="SSF53448">
    <property type="entry name" value="Nucleotide-diphospho-sugar transferases"/>
    <property type="match status" value="1"/>
</dbReference>
<protein>
    <submittedName>
        <fullName evidence="7">TIGR04283 family arsenosugar biosynthesis glycosyltransferase</fullName>
    </submittedName>
</protein>
<gene>
    <name evidence="7" type="ORF">HXW94_02650</name>
</gene>
<keyword evidence="5" id="KW-0472">Membrane</keyword>
<comment type="subcellular location">
    <subcellularLocation>
        <location evidence="1">Cell membrane</location>
    </subcellularLocation>
</comment>
<dbReference type="NCBIfam" id="TIGR04283">
    <property type="entry name" value="glyco_like_mftF"/>
    <property type="match status" value="1"/>
</dbReference>
<evidence type="ECO:0000256" key="5">
    <source>
        <dbReference type="ARBA" id="ARBA00023136"/>
    </source>
</evidence>